<evidence type="ECO:0000256" key="1">
    <source>
        <dbReference type="SAM" id="Phobius"/>
    </source>
</evidence>
<reference evidence="2 3" key="1">
    <citation type="submission" date="2020-01" db="EMBL/GenBank/DDBJ databases">
        <authorList>
            <person name="Kim M.K."/>
        </authorList>
    </citation>
    <scope>NUCLEOTIDE SEQUENCE [LARGE SCALE GENOMIC DNA]</scope>
    <source>
        <strain evidence="2 3">172606-1</strain>
    </source>
</reference>
<dbReference type="AlphaFoldDB" id="A0A6C0GR26"/>
<dbReference type="Pfam" id="PF20136">
    <property type="entry name" value="DUF6526"/>
    <property type="match status" value="1"/>
</dbReference>
<evidence type="ECO:0000313" key="2">
    <source>
        <dbReference type="EMBL" id="QHT70519.1"/>
    </source>
</evidence>
<sequence>MLYKRGKQHYGNHKQYNLLYYFILIPVSSLFILLSATFFVQRGLVNQSWMEASYYLLAGVVAIATVILVRQQALITQKRMIRMEMRLRYFTLTGQTFNEIESQLSSNQIAALRFASDTELLSLVNITLEEHLEPVQIKKRIKRWKGDYHQV</sequence>
<keyword evidence="3" id="KW-1185">Reference proteome</keyword>
<dbReference type="KEGG" id="rhoz:GXP67_29645"/>
<keyword evidence="1" id="KW-0472">Membrane</keyword>
<dbReference type="EMBL" id="CP048222">
    <property type="protein sequence ID" value="QHT70519.1"/>
    <property type="molecule type" value="Genomic_DNA"/>
</dbReference>
<dbReference type="Proteomes" id="UP000480178">
    <property type="component" value="Chromosome"/>
</dbReference>
<gene>
    <name evidence="2" type="ORF">GXP67_29645</name>
</gene>
<organism evidence="2 3">
    <name type="scientific">Rhodocytophaga rosea</name>
    <dbReference type="NCBI Taxonomy" id="2704465"/>
    <lineage>
        <taxon>Bacteria</taxon>
        <taxon>Pseudomonadati</taxon>
        <taxon>Bacteroidota</taxon>
        <taxon>Cytophagia</taxon>
        <taxon>Cytophagales</taxon>
        <taxon>Rhodocytophagaceae</taxon>
        <taxon>Rhodocytophaga</taxon>
    </lineage>
</organism>
<proteinExistence type="predicted"/>
<feature type="transmembrane region" description="Helical" evidence="1">
    <location>
        <begin position="52"/>
        <end position="69"/>
    </location>
</feature>
<accession>A0A6C0GR26</accession>
<keyword evidence="1" id="KW-0812">Transmembrane</keyword>
<feature type="transmembrane region" description="Helical" evidence="1">
    <location>
        <begin position="20"/>
        <end position="40"/>
    </location>
</feature>
<protein>
    <submittedName>
        <fullName evidence="2">Uncharacterized protein</fullName>
    </submittedName>
</protein>
<dbReference type="RefSeq" id="WP_162446496.1">
    <property type="nucleotide sequence ID" value="NZ_CP048222.1"/>
</dbReference>
<keyword evidence="1" id="KW-1133">Transmembrane helix</keyword>
<dbReference type="InterPro" id="IPR045385">
    <property type="entry name" value="DUF6526"/>
</dbReference>
<evidence type="ECO:0000313" key="3">
    <source>
        <dbReference type="Proteomes" id="UP000480178"/>
    </source>
</evidence>
<name>A0A6C0GR26_9BACT</name>